<reference evidence="3 4" key="1">
    <citation type="submission" date="2015-02" db="EMBL/GenBank/DDBJ databases">
        <title>Genome Sequencing of Rickettsiales.</title>
        <authorList>
            <person name="Daugherty S.C."/>
            <person name="Su Q."/>
            <person name="Abolude K."/>
            <person name="Beier-Sexton M."/>
            <person name="Carlyon J.A."/>
            <person name="Carter R."/>
            <person name="Day N.P."/>
            <person name="Dumler S.J."/>
            <person name="Dyachenko V."/>
            <person name="Godinez A."/>
            <person name="Kurtti T.J."/>
            <person name="Lichay M."/>
            <person name="Mullins K.E."/>
            <person name="Ott S."/>
            <person name="Pappas-Brown V."/>
            <person name="Paris D.H."/>
            <person name="Patel P."/>
            <person name="Richards A.L."/>
            <person name="Sadzewicz L."/>
            <person name="Sears K."/>
            <person name="Seidman D."/>
            <person name="Sengamalay N."/>
            <person name="Stenos J."/>
            <person name="Tallon L.J."/>
            <person name="Vincent G."/>
            <person name="Fraser C.M."/>
            <person name="Munderloh U."/>
            <person name="Dunning-Hotopp J.C."/>
        </authorList>
    </citation>
    <scope>NUCLEOTIDE SEQUENCE [LARGE SCALE GENOMIC DNA]</scope>
    <source>
        <strain evidence="3 4">RML An4</strain>
    </source>
</reference>
<dbReference type="InterPro" id="IPR036249">
    <property type="entry name" value="Thioredoxin-like_sf"/>
</dbReference>
<organism evidence="3 4">
    <name type="scientific">Rickettsia bellii str. RML An4</name>
    <dbReference type="NCBI Taxonomy" id="1359193"/>
    <lineage>
        <taxon>Bacteria</taxon>
        <taxon>Pseudomonadati</taxon>
        <taxon>Pseudomonadota</taxon>
        <taxon>Alphaproteobacteria</taxon>
        <taxon>Rickettsiales</taxon>
        <taxon>Rickettsiaceae</taxon>
        <taxon>Rickettsieae</taxon>
        <taxon>Rickettsia</taxon>
        <taxon>belli group</taxon>
    </lineage>
</organism>
<comment type="caution">
    <text evidence="3">The sequence shown here is derived from an EMBL/GenBank/DDBJ whole genome shotgun (WGS) entry which is preliminary data.</text>
</comment>
<dbReference type="InterPro" id="IPR003782">
    <property type="entry name" value="SCO1/SenC"/>
</dbReference>
<dbReference type="Proteomes" id="UP000033661">
    <property type="component" value="Unassembled WGS sequence"/>
</dbReference>
<evidence type="ECO:0000313" key="4">
    <source>
        <dbReference type="Proteomes" id="UP000033661"/>
    </source>
</evidence>
<name>A0A0F3QD09_RICBE</name>
<dbReference type="Gene3D" id="3.40.30.10">
    <property type="entry name" value="Glutaredoxin"/>
    <property type="match status" value="1"/>
</dbReference>
<evidence type="ECO:0000313" key="3">
    <source>
        <dbReference type="EMBL" id="KJV90480.1"/>
    </source>
</evidence>
<dbReference type="PANTHER" id="PTHR12151:SF25">
    <property type="entry name" value="LINALOOL DEHYDRATASE_ISOMERASE DOMAIN-CONTAINING PROTEIN"/>
    <property type="match status" value="1"/>
</dbReference>
<dbReference type="GO" id="GO:0046872">
    <property type="term" value="F:metal ion binding"/>
    <property type="evidence" value="ECO:0007669"/>
    <property type="project" value="UniProtKB-KW"/>
</dbReference>
<evidence type="ECO:0000256" key="2">
    <source>
        <dbReference type="PIRSR" id="PIRSR603782-1"/>
    </source>
</evidence>
<keyword evidence="2" id="KW-0479">Metal-binding</keyword>
<accession>A0A0F3QD09</accession>
<comment type="similarity">
    <text evidence="1">Belongs to the SCO1/2 family.</text>
</comment>
<dbReference type="EMBL" id="LAOI01000001">
    <property type="protein sequence ID" value="KJV90480.1"/>
    <property type="molecule type" value="Genomic_DNA"/>
</dbReference>
<dbReference type="PANTHER" id="PTHR12151">
    <property type="entry name" value="ELECTRON TRANSPORT PROTIN SCO1/SENC FAMILY MEMBER"/>
    <property type="match status" value="1"/>
</dbReference>
<keyword evidence="2" id="KW-0186">Copper</keyword>
<dbReference type="AlphaFoldDB" id="A0A0F3QD09"/>
<dbReference type="SUPFAM" id="SSF52833">
    <property type="entry name" value="Thioredoxin-like"/>
    <property type="match status" value="1"/>
</dbReference>
<protein>
    <submittedName>
        <fullName evidence="3">SCO1/SenC family protein</fullName>
    </submittedName>
</protein>
<dbReference type="PATRIC" id="fig|1359193.3.peg.1442"/>
<dbReference type="CDD" id="cd02968">
    <property type="entry name" value="SCO"/>
    <property type="match status" value="1"/>
</dbReference>
<sequence>MIKIILKPIKFALKDQKGKVFNDKDLKEHLSLIYFGVTYSLDDENALKKIEDIIKILQKENIVVQTVFITLDPINDTSEVLKKYLENIDNNFIGLTGTIDDITQVANEFKVFYEPKTFDTETGKYELKHSNFVYLISSDGKFLKHYCLGLPKNDR</sequence>
<proteinExistence type="inferred from homology"/>
<gene>
    <name evidence="3" type="ORF">RBEAN4_1484</name>
</gene>
<evidence type="ECO:0000256" key="1">
    <source>
        <dbReference type="ARBA" id="ARBA00010996"/>
    </source>
</evidence>
<feature type="binding site" evidence="2">
    <location>
        <position position="129"/>
    </location>
    <ligand>
        <name>Cu cation</name>
        <dbReference type="ChEBI" id="CHEBI:23378"/>
    </ligand>
</feature>
<keyword evidence="4" id="KW-1185">Reference proteome</keyword>
<dbReference type="Pfam" id="PF02630">
    <property type="entry name" value="SCO1-SenC"/>
    <property type="match status" value="1"/>
</dbReference>